<evidence type="ECO:0000256" key="1">
    <source>
        <dbReference type="SAM" id="SignalP"/>
    </source>
</evidence>
<gene>
    <name evidence="2" type="ORF">DME_LOCUS4257</name>
</gene>
<keyword evidence="4" id="KW-1185">Reference proteome</keyword>
<dbReference type="AlphaFoldDB" id="A0A0N4US31"/>
<evidence type="ECO:0000313" key="3">
    <source>
        <dbReference type="Proteomes" id="UP000038040"/>
    </source>
</evidence>
<evidence type="ECO:0000313" key="4">
    <source>
        <dbReference type="Proteomes" id="UP000274756"/>
    </source>
</evidence>
<dbReference type="WBParaSite" id="DME_0001086301-mRNA-1">
    <property type="protein sequence ID" value="DME_0001086301-mRNA-1"/>
    <property type="gene ID" value="DME_0001086301"/>
</dbReference>
<feature type="chain" id="PRO_5041042322" evidence="1">
    <location>
        <begin position="17"/>
        <end position="69"/>
    </location>
</feature>
<organism evidence="3 5">
    <name type="scientific">Dracunculus medinensis</name>
    <name type="common">Guinea worm</name>
    <dbReference type="NCBI Taxonomy" id="318479"/>
    <lineage>
        <taxon>Eukaryota</taxon>
        <taxon>Metazoa</taxon>
        <taxon>Ecdysozoa</taxon>
        <taxon>Nematoda</taxon>
        <taxon>Chromadorea</taxon>
        <taxon>Rhabditida</taxon>
        <taxon>Spirurina</taxon>
        <taxon>Dracunculoidea</taxon>
        <taxon>Dracunculidae</taxon>
        <taxon>Dracunculus</taxon>
    </lineage>
</organism>
<name>A0A0N4US31_DRAME</name>
<evidence type="ECO:0000313" key="2">
    <source>
        <dbReference type="EMBL" id="VDN54284.1"/>
    </source>
</evidence>
<keyword evidence="1" id="KW-0732">Signal</keyword>
<feature type="signal peptide" evidence="1">
    <location>
        <begin position="1"/>
        <end position="16"/>
    </location>
</feature>
<dbReference type="Proteomes" id="UP000274756">
    <property type="component" value="Unassembled WGS sequence"/>
</dbReference>
<evidence type="ECO:0000313" key="5">
    <source>
        <dbReference type="WBParaSite" id="DME_0001086301-mRNA-1"/>
    </source>
</evidence>
<proteinExistence type="predicted"/>
<sequence length="69" mass="7639">MMHLFLYLIALPAVFGETTKLEICNKTVGNGNKRRPTVDPNLCYDNDAKACQAALGVTEGQKLQNQNKE</sequence>
<protein>
    <submittedName>
        <fullName evidence="5">Secreted protein</fullName>
    </submittedName>
</protein>
<accession>A0A0N4US31</accession>
<reference evidence="5" key="1">
    <citation type="submission" date="2017-02" db="UniProtKB">
        <authorList>
            <consortium name="WormBaseParasite"/>
        </authorList>
    </citation>
    <scope>IDENTIFICATION</scope>
</reference>
<reference evidence="2 4" key="2">
    <citation type="submission" date="2018-11" db="EMBL/GenBank/DDBJ databases">
        <authorList>
            <consortium name="Pathogen Informatics"/>
        </authorList>
    </citation>
    <scope>NUCLEOTIDE SEQUENCE [LARGE SCALE GENOMIC DNA]</scope>
</reference>
<dbReference type="EMBL" id="UYYG01000502">
    <property type="protein sequence ID" value="VDN54284.1"/>
    <property type="molecule type" value="Genomic_DNA"/>
</dbReference>
<dbReference type="Proteomes" id="UP000038040">
    <property type="component" value="Unplaced"/>
</dbReference>